<dbReference type="InterPro" id="IPR008670">
    <property type="entry name" value="CoA_reduct_LuxC"/>
</dbReference>
<dbReference type="InterPro" id="IPR016161">
    <property type="entry name" value="Ald_DH/histidinol_DH"/>
</dbReference>
<dbReference type="Proteomes" id="UP000198942">
    <property type="component" value="Unassembled WGS sequence"/>
</dbReference>
<dbReference type="Pfam" id="PF05893">
    <property type="entry name" value="LuxC"/>
    <property type="match status" value="1"/>
</dbReference>
<protein>
    <submittedName>
        <fullName evidence="2">Acyl-CoA reductase (LuxC)</fullName>
    </submittedName>
</protein>
<dbReference type="STRING" id="551995.SAMN05192574_103326"/>
<dbReference type="GO" id="GO:0008218">
    <property type="term" value="P:bioluminescence"/>
    <property type="evidence" value="ECO:0007669"/>
    <property type="project" value="InterPro"/>
</dbReference>
<dbReference type="OrthoDB" id="1522941at2"/>
<reference evidence="3" key="1">
    <citation type="submission" date="2016-10" db="EMBL/GenBank/DDBJ databases">
        <authorList>
            <person name="Varghese N."/>
            <person name="Submissions S."/>
        </authorList>
    </citation>
    <scope>NUCLEOTIDE SEQUENCE [LARGE SCALE GENOMIC DNA]</scope>
    <source>
        <strain evidence="3">Gh-48</strain>
    </source>
</reference>
<accession>A0A1H8GZR3</accession>
<name>A0A1H8GZR3_9SPHI</name>
<dbReference type="AlphaFoldDB" id="A0A1H8GZR3"/>
<evidence type="ECO:0000313" key="2">
    <source>
        <dbReference type="EMBL" id="SEN49214.1"/>
    </source>
</evidence>
<evidence type="ECO:0000313" key="3">
    <source>
        <dbReference type="Proteomes" id="UP000198942"/>
    </source>
</evidence>
<evidence type="ECO:0000256" key="1">
    <source>
        <dbReference type="ARBA" id="ARBA00022857"/>
    </source>
</evidence>
<keyword evidence="1" id="KW-0521">NADP</keyword>
<dbReference type="EMBL" id="FOCL01000003">
    <property type="protein sequence ID" value="SEN49214.1"/>
    <property type="molecule type" value="Genomic_DNA"/>
</dbReference>
<dbReference type="SUPFAM" id="SSF53720">
    <property type="entry name" value="ALDH-like"/>
    <property type="match status" value="1"/>
</dbReference>
<proteinExistence type="predicted"/>
<dbReference type="GO" id="GO:0003995">
    <property type="term" value="F:acyl-CoA dehydrogenase activity"/>
    <property type="evidence" value="ECO:0007669"/>
    <property type="project" value="InterPro"/>
</dbReference>
<organism evidence="2 3">
    <name type="scientific">Mucilaginibacter gossypiicola</name>
    <dbReference type="NCBI Taxonomy" id="551995"/>
    <lineage>
        <taxon>Bacteria</taxon>
        <taxon>Pseudomonadati</taxon>
        <taxon>Bacteroidota</taxon>
        <taxon>Sphingobacteriia</taxon>
        <taxon>Sphingobacteriales</taxon>
        <taxon>Sphingobacteriaceae</taxon>
        <taxon>Mucilaginibacter</taxon>
    </lineage>
</organism>
<sequence>MSKINPKNSINSFSELGRQLLAPDAALNALIENEQYHNAWFTPASVSEAVAAIGAMLNTEDLTAWLSKYDLETGKPVKNVGLILAGNIPLVGFHDALCVIASGNKALIKASSQDARLIKAVLEKLVTIDAGFAGSFSFVDKLEGFDAIIATGSNNSSRYFDYYFGKVPNIIRKNRNSIAVLSGKETAEELFNLGHDILDYYGLGCRNVSKILVPEGYDFTFFFESIEDHKAIINHHKYNNNYDYNKSIYLVNGDKHFDNGFLMVKEDDRLTSPLSALFFNYYHDMAEAENIISQNAENIQCIVSTLPLHVKNQVVGFGQSQQPKLWDYADGVDTMEFLSSL</sequence>
<dbReference type="RefSeq" id="WP_091210660.1">
    <property type="nucleotide sequence ID" value="NZ_FOCL01000003.1"/>
</dbReference>
<keyword evidence="3" id="KW-1185">Reference proteome</keyword>
<gene>
    <name evidence="2" type="ORF">SAMN05192574_103326</name>
</gene>